<evidence type="ECO:0000313" key="2">
    <source>
        <dbReference type="WBParaSite" id="JU765_v2.g2639.t1"/>
    </source>
</evidence>
<protein>
    <submittedName>
        <fullName evidence="2">BTB domain-containing protein</fullName>
    </submittedName>
</protein>
<sequence>MTFHTTQSFQTHILKEVFDVHNRYNGFKEKIGTFDDFTVWIECRKCADAEDHVSLFFHTNFPVSVFVGMKCQIANVKKSLFYTFDPKNQYCGWSKFGTTHELFVGGYMKIDWVVSLESNSGMVKYLKESAPHEKHALVDDGRFKQFTLCVEEKEIKVQKHVLVAASSVFANLLKNTHDEKTIISGHNYETVQAAVYYMHTNRIQLGTPPKTVLDLYEFAREYKLHDPNSILDWFNSEDFMKPIPPPRPPRESDRVEVKLPEIAVDDNKNVAKSEYVQNAPRLEIVAWKSKSELITHIPEVQTIKTRYPENPGAPAGGFGLLLMTHFVCLLVAIGFSLGNYFH</sequence>
<dbReference type="WBParaSite" id="JU765_v2.g2639.t1">
    <property type="protein sequence ID" value="JU765_v2.g2639.t1"/>
    <property type="gene ID" value="JU765_v2.g2639"/>
</dbReference>
<name>A0AC34R297_9BILA</name>
<dbReference type="Proteomes" id="UP000887576">
    <property type="component" value="Unplaced"/>
</dbReference>
<organism evidence="1 2">
    <name type="scientific">Panagrolaimus sp. JU765</name>
    <dbReference type="NCBI Taxonomy" id="591449"/>
    <lineage>
        <taxon>Eukaryota</taxon>
        <taxon>Metazoa</taxon>
        <taxon>Ecdysozoa</taxon>
        <taxon>Nematoda</taxon>
        <taxon>Chromadorea</taxon>
        <taxon>Rhabditida</taxon>
        <taxon>Tylenchina</taxon>
        <taxon>Panagrolaimomorpha</taxon>
        <taxon>Panagrolaimoidea</taxon>
        <taxon>Panagrolaimidae</taxon>
        <taxon>Panagrolaimus</taxon>
    </lineage>
</organism>
<accession>A0AC34R297</accession>
<evidence type="ECO:0000313" key="1">
    <source>
        <dbReference type="Proteomes" id="UP000887576"/>
    </source>
</evidence>
<proteinExistence type="predicted"/>
<reference evidence="2" key="1">
    <citation type="submission" date="2022-11" db="UniProtKB">
        <authorList>
            <consortium name="WormBaseParasite"/>
        </authorList>
    </citation>
    <scope>IDENTIFICATION</scope>
</reference>